<protein>
    <submittedName>
        <fullName evidence="2">Uncharacterized protein</fullName>
    </submittedName>
</protein>
<proteinExistence type="predicted"/>
<gene>
    <name evidence="2" type="ORF">LQV63_00235</name>
</gene>
<reference evidence="2 3" key="1">
    <citation type="submission" date="2021-11" db="EMBL/GenBank/DDBJ databases">
        <title>Draft genome sequence of Paenibacillus profundus YoMME, a new Gram-positive bacteria with exoelectrogenic properties.</title>
        <authorList>
            <person name="Hubenova Y."/>
            <person name="Hubenova E."/>
            <person name="Manasiev Y."/>
            <person name="Peykov S."/>
            <person name="Mitov M."/>
        </authorList>
    </citation>
    <scope>NUCLEOTIDE SEQUENCE [LARGE SCALE GENOMIC DNA]</scope>
    <source>
        <strain evidence="2 3">YoMME</strain>
    </source>
</reference>
<dbReference type="Proteomes" id="UP001199916">
    <property type="component" value="Unassembled WGS sequence"/>
</dbReference>
<feature type="transmembrane region" description="Helical" evidence="1">
    <location>
        <begin position="7"/>
        <end position="25"/>
    </location>
</feature>
<evidence type="ECO:0000313" key="2">
    <source>
        <dbReference type="EMBL" id="MCE5167746.1"/>
    </source>
</evidence>
<dbReference type="EMBL" id="JAJNBZ010000001">
    <property type="protein sequence ID" value="MCE5167746.1"/>
    <property type="molecule type" value="Genomic_DNA"/>
</dbReference>
<evidence type="ECO:0000256" key="1">
    <source>
        <dbReference type="SAM" id="Phobius"/>
    </source>
</evidence>
<organism evidence="2 3">
    <name type="scientific">Paenibacillus profundus</name>
    <dbReference type="NCBI Taxonomy" id="1173085"/>
    <lineage>
        <taxon>Bacteria</taxon>
        <taxon>Bacillati</taxon>
        <taxon>Bacillota</taxon>
        <taxon>Bacilli</taxon>
        <taxon>Bacillales</taxon>
        <taxon>Paenibacillaceae</taxon>
        <taxon>Paenibacillus</taxon>
    </lineage>
</organism>
<keyword evidence="1" id="KW-0472">Membrane</keyword>
<accession>A0ABS8Y8U9</accession>
<keyword evidence="1" id="KW-1133">Transmembrane helix</keyword>
<dbReference type="RefSeq" id="WP_019422534.1">
    <property type="nucleotide sequence ID" value="NZ_JAJNBZ010000001.1"/>
</dbReference>
<comment type="caution">
    <text evidence="2">The sequence shown here is derived from an EMBL/GenBank/DDBJ whole genome shotgun (WGS) entry which is preliminary data.</text>
</comment>
<keyword evidence="1" id="KW-0812">Transmembrane</keyword>
<sequence length="60" mass="6902">MKKRISLLTLFFTVISTMMVIPQLYHPTASMVIVTFIGLLFGSFCMAFMISLLLRMVLKR</sequence>
<keyword evidence="3" id="KW-1185">Reference proteome</keyword>
<name>A0ABS8Y8U9_9BACL</name>
<feature type="transmembrane region" description="Helical" evidence="1">
    <location>
        <begin position="31"/>
        <end position="54"/>
    </location>
</feature>
<evidence type="ECO:0000313" key="3">
    <source>
        <dbReference type="Proteomes" id="UP001199916"/>
    </source>
</evidence>